<evidence type="ECO:0000256" key="5">
    <source>
        <dbReference type="ARBA" id="ARBA00023163"/>
    </source>
</evidence>
<evidence type="ECO:0000256" key="2">
    <source>
        <dbReference type="ARBA" id="ARBA00009001"/>
    </source>
</evidence>
<dbReference type="Proteomes" id="UP001217918">
    <property type="component" value="Unassembled WGS sequence"/>
</dbReference>
<comment type="subcellular location">
    <subcellularLocation>
        <location evidence="1">Nucleus</location>
    </subcellularLocation>
</comment>
<dbReference type="InterPro" id="IPR045125">
    <property type="entry name" value="Sub1/Tcp4-like"/>
</dbReference>
<dbReference type="EMBL" id="JAQQPM010000003">
    <property type="protein sequence ID" value="KAK2070237.1"/>
    <property type="molecule type" value="Genomic_DNA"/>
</dbReference>
<feature type="domain" description="Transcriptional coactivator p15 (PC4) C-terminal" evidence="8">
    <location>
        <begin position="61"/>
        <end position="111"/>
    </location>
</feature>
<evidence type="ECO:0000313" key="10">
    <source>
        <dbReference type="Proteomes" id="UP001217918"/>
    </source>
</evidence>
<comment type="caution">
    <text evidence="9">The sequence shown here is derived from an EMBL/GenBank/DDBJ whole genome shotgun (WGS) entry which is preliminary data.</text>
</comment>
<dbReference type="InterPro" id="IPR003173">
    <property type="entry name" value="PC4_C"/>
</dbReference>
<dbReference type="Gene3D" id="2.30.31.10">
    <property type="entry name" value="Transcriptional Coactivator Pc4, Chain A"/>
    <property type="match status" value="1"/>
</dbReference>
<dbReference type="InterPro" id="IPR009044">
    <property type="entry name" value="ssDNA-bd_transcriptional_reg"/>
</dbReference>
<evidence type="ECO:0000313" key="9">
    <source>
        <dbReference type="EMBL" id="KAK2070237.1"/>
    </source>
</evidence>
<dbReference type="PANTHER" id="PTHR13215">
    <property type="entry name" value="RNA POLYMERASE II TRANSCRIPTIONAL COACTIVATOR"/>
    <property type="match status" value="1"/>
</dbReference>
<reference evidence="9" key="1">
    <citation type="journal article" date="2023" name="Mol. Plant Microbe Interact.">
        <title>Elucidating the Obligate Nature and Biological Capacity of an Invasive Fungal Corn Pathogen.</title>
        <authorList>
            <person name="MacCready J.S."/>
            <person name="Roggenkamp E.M."/>
            <person name="Gdanetz K."/>
            <person name="Chilvers M.I."/>
        </authorList>
    </citation>
    <scope>NUCLEOTIDE SEQUENCE</scope>
    <source>
        <strain evidence="9">PM02</strain>
    </source>
</reference>
<proteinExistence type="inferred from homology"/>
<name>A0AAD9I4S2_9PEZI</name>
<keyword evidence="5" id="KW-0804">Transcription</keyword>
<evidence type="ECO:0000256" key="1">
    <source>
        <dbReference type="ARBA" id="ARBA00004123"/>
    </source>
</evidence>
<feature type="region of interest" description="Disordered" evidence="7">
    <location>
        <begin position="1"/>
        <end position="61"/>
    </location>
</feature>
<feature type="region of interest" description="Disordered" evidence="7">
    <location>
        <begin position="121"/>
        <end position="171"/>
    </location>
</feature>
<dbReference type="GO" id="GO:0003713">
    <property type="term" value="F:transcription coactivator activity"/>
    <property type="evidence" value="ECO:0007669"/>
    <property type="project" value="InterPro"/>
</dbReference>
<dbReference type="GO" id="GO:0005634">
    <property type="term" value="C:nucleus"/>
    <property type="evidence" value="ECO:0007669"/>
    <property type="project" value="UniProtKB-SubCell"/>
</dbReference>
<accession>A0AAD9I4S2</accession>
<feature type="compositionally biased region" description="Acidic residues" evidence="7">
    <location>
        <begin position="150"/>
        <end position="171"/>
    </location>
</feature>
<comment type="similarity">
    <text evidence="2">Belongs to the transcriptional coactivator PC4 family.</text>
</comment>
<keyword evidence="3" id="KW-0805">Transcription regulation</keyword>
<dbReference type="AlphaFoldDB" id="A0AAD9I4S2"/>
<dbReference type="SUPFAM" id="SSF54447">
    <property type="entry name" value="ssDNA-binding transcriptional regulator domain"/>
    <property type="match status" value="1"/>
</dbReference>
<evidence type="ECO:0000256" key="4">
    <source>
        <dbReference type="ARBA" id="ARBA00023125"/>
    </source>
</evidence>
<keyword evidence="4" id="KW-0238">DNA-binding</keyword>
<organism evidence="9 10">
    <name type="scientific">Phyllachora maydis</name>
    <dbReference type="NCBI Taxonomy" id="1825666"/>
    <lineage>
        <taxon>Eukaryota</taxon>
        <taxon>Fungi</taxon>
        <taxon>Dikarya</taxon>
        <taxon>Ascomycota</taxon>
        <taxon>Pezizomycotina</taxon>
        <taxon>Sordariomycetes</taxon>
        <taxon>Sordariomycetidae</taxon>
        <taxon>Phyllachorales</taxon>
        <taxon>Phyllachoraceae</taxon>
        <taxon>Phyllachora</taxon>
    </lineage>
</organism>
<protein>
    <recommendedName>
        <fullName evidence="8">Transcriptional coactivator p15 (PC4) C-terminal domain-containing protein</fullName>
    </recommendedName>
</protein>
<dbReference type="GO" id="GO:0003677">
    <property type="term" value="F:DNA binding"/>
    <property type="evidence" value="ECO:0007669"/>
    <property type="project" value="UniProtKB-KW"/>
</dbReference>
<dbReference type="GO" id="GO:0060261">
    <property type="term" value="P:positive regulation of transcription initiation by RNA polymerase II"/>
    <property type="evidence" value="ECO:0007669"/>
    <property type="project" value="InterPro"/>
</dbReference>
<dbReference type="Pfam" id="PF02229">
    <property type="entry name" value="PC4"/>
    <property type="match status" value="1"/>
</dbReference>
<gene>
    <name evidence="9" type="ORF">P8C59_004749</name>
</gene>
<evidence type="ECO:0000259" key="8">
    <source>
        <dbReference type="Pfam" id="PF02229"/>
    </source>
</evidence>
<keyword evidence="10" id="KW-1185">Reference proteome</keyword>
<sequence>MAGFKRTQKRAAAADSDSEKPQKKKKKESSKPVLKTATVGGQKSAKKQLSSGADNDGNPFWEMSATRRVTISQFKGTTMVNLREYYDDKGELKPGKKGISLSLQQYQVLLDSIPAINAQLRERGDEVKDPAFNPSTGVAKGADEEAGGRDEDEDEKEKEVADEEEEEDASE</sequence>
<evidence type="ECO:0000256" key="7">
    <source>
        <dbReference type="SAM" id="MobiDB-lite"/>
    </source>
</evidence>
<keyword evidence="6" id="KW-0539">Nucleus</keyword>
<evidence type="ECO:0000256" key="3">
    <source>
        <dbReference type="ARBA" id="ARBA00023015"/>
    </source>
</evidence>
<evidence type="ECO:0000256" key="6">
    <source>
        <dbReference type="ARBA" id="ARBA00023242"/>
    </source>
</evidence>